<evidence type="ECO:0000256" key="4">
    <source>
        <dbReference type="ARBA" id="ARBA00022729"/>
    </source>
</evidence>
<keyword evidence="3" id="KW-0813">Transport</keyword>
<comment type="caution">
    <text evidence="7">The sequence shown here is derived from an EMBL/GenBank/DDBJ whole genome shotgun (WGS) entry which is preliminary data.</text>
</comment>
<evidence type="ECO:0000256" key="3">
    <source>
        <dbReference type="ARBA" id="ARBA00022448"/>
    </source>
</evidence>
<dbReference type="PANTHER" id="PTHR30290">
    <property type="entry name" value="PERIPLASMIC BINDING COMPONENT OF ABC TRANSPORTER"/>
    <property type="match status" value="1"/>
</dbReference>
<feature type="chain" id="PRO_5045391974" evidence="5">
    <location>
        <begin position="29"/>
        <end position="526"/>
    </location>
</feature>
<dbReference type="RefSeq" id="WP_344294245.1">
    <property type="nucleotide sequence ID" value="NZ_BAAAPF010000335.1"/>
</dbReference>
<dbReference type="PROSITE" id="PS51257">
    <property type="entry name" value="PROKAR_LIPOPROTEIN"/>
    <property type="match status" value="1"/>
</dbReference>
<dbReference type="InterPro" id="IPR000914">
    <property type="entry name" value="SBP_5_dom"/>
</dbReference>
<sequence length="526" mass="57852">MFFRSGPRRVAAALIPVSLLAGCGNLPASDDDERHIDVGTTSAPSTLDPAAAWDGSWELYRNVYQTLMHYAGTGAVPQPDAAKSCGFTGSDSRTYRCRLRADLTFSNGNPLDAAAVKHSFDRVLAINAETGPAGLLESLEKVETRGDRTVTFHLKRSDATFPFILAAPATSIVDPETYPADALADEGTLVGSGPYTLASYEEGSVAELERNSGYRGDAELRNDSVSIHYFDDSGAMTDALKKGDIDVTYRGLPPDRVPELEKAAYEEGSIALSRVVMPEIHYLVFNPEHEYADSLAVRHAVAQAIDRDALVRRVYGSTAEPLYSMIPRGIAGHTTAFFDRYGEPDPDAAAATLEQAGITEPVPLTLWYTSDRYGSVMARQFKELERQLDGSGLFEVTVKGRKWEQFAAAYNKGEYAVFGRGWSPDFPDPDNYIAPFTGERNALGTPYENAEITEELLPTSRREADRAGVNEQFARAQEILAEDARLLPLWQARQYIAAHDDVAGVEWSLDASTIMRMWELYKKTSW</sequence>
<comment type="subcellular location">
    <subcellularLocation>
        <location evidence="1">Cell envelope</location>
    </subcellularLocation>
</comment>
<gene>
    <name evidence="7" type="ORF">GCM10009802_59650</name>
</gene>
<evidence type="ECO:0000313" key="7">
    <source>
        <dbReference type="EMBL" id="GAA1502635.1"/>
    </source>
</evidence>
<evidence type="ECO:0000313" key="8">
    <source>
        <dbReference type="Proteomes" id="UP001500443"/>
    </source>
</evidence>
<evidence type="ECO:0000256" key="1">
    <source>
        <dbReference type="ARBA" id="ARBA00004196"/>
    </source>
</evidence>
<keyword evidence="8" id="KW-1185">Reference proteome</keyword>
<accession>A0ABP4KG77</accession>
<keyword evidence="4 5" id="KW-0732">Signal</keyword>
<comment type="similarity">
    <text evidence="2">Belongs to the bacterial solute-binding protein 5 family.</text>
</comment>
<dbReference type="Gene3D" id="3.40.190.10">
    <property type="entry name" value="Periplasmic binding protein-like II"/>
    <property type="match status" value="1"/>
</dbReference>
<organism evidence="7 8">
    <name type="scientific">Streptomyces synnematoformans</name>
    <dbReference type="NCBI Taxonomy" id="415721"/>
    <lineage>
        <taxon>Bacteria</taxon>
        <taxon>Bacillati</taxon>
        <taxon>Actinomycetota</taxon>
        <taxon>Actinomycetes</taxon>
        <taxon>Kitasatosporales</taxon>
        <taxon>Streptomycetaceae</taxon>
        <taxon>Streptomyces</taxon>
    </lineage>
</organism>
<reference evidence="8" key="1">
    <citation type="journal article" date="2019" name="Int. J. Syst. Evol. Microbiol.">
        <title>The Global Catalogue of Microorganisms (GCM) 10K type strain sequencing project: providing services to taxonomists for standard genome sequencing and annotation.</title>
        <authorList>
            <consortium name="The Broad Institute Genomics Platform"/>
            <consortium name="The Broad Institute Genome Sequencing Center for Infectious Disease"/>
            <person name="Wu L."/>
            <person name="Ma J."/>
        </authorList>
    </citation>
    <scope>NUCLEOTIDE SEQUENCE [LARGE SCALE GENOMIC DNA]</scope>
    <source>
        <strain evidence="8">JCM 15481</strain>
    </source>
</reference>
<feature type="domain" description="Solute-binding protein family 5" evidence="6">
    <location>
        <begin position="77"/>
        <end position="441"/>
    </location>
</feature>
<dbReference type="Pfam" id="PF00496">
    <property type="entry name" value="SBP_bac_5"/>
    <property type="match status" value="1"/>
</dbReference>
<dbReference type="Gene3D" id="3.10.105.10">
    <property type="entry name" value="Dipeptide-binding Protein, Domain 3"/>
    <property type="match status" value="1"/>
</dbReference>
<dbReference type="InterPro" id="IPR030678">
    <property type="entry name" value="Peptide/Ni-bd"/>
</dbReference>
<dbReference type="InterPro" id="IPR039424">
    <property type="entry name" value="SBP_5"/>
</dbReference>
<protein>
    <submittedName>
        <fullName evidence="7">ABC transporter substrate-binding protein</fullName>
    </submittedName>
</protein>
<dbReference type="SUPFAM" id="SSF53850">
    <property type="entry name" value="Periplasmic binding protein-like II"/>
    <property type="match status" value="1"/>
</dbReference>
<evidence type="ECO:0000256" key="5">
    <source>
        <dbReference type="SAM" id="SignalP"/>
    </source>
</evidence>
<dbReference type="PIRSF" id="PIRSF002741">
    <property type="entry name" value="MppA"/>
    <property type="match status" value="1"/>
</dbReference>
<dbReference type="Proteomes" id="UP001500443">
    <property type="component" value="Unassembled WGS sequence"/>
</dbReference>
<proteinExistence type="inferred from homology"/>
<dbReference type="PANTHER" id="PTHR30290:SF10">
    <property type="entry name" value="PERIPLASMIC OLIGOPEPTIDE-BINDING PROTEIN-RELATED"/>
    <property type="match status" value="1"/>
</dbReference>
<name>A0ABP4KG77_9ACTN</name>
<feature type="signal peptide" evidence="5">
    <location>
        <begin position="1"/>
        <end position="28"/>
    </location>
</feature>
<evidence type="ECO:0000256" key="2">
    <source>
        <dbReference type="ARBA" id="ARBA00005695"/>
    </source>
</evidence>
<dbReference type="EMBL" id="BAAAPF010000335">
    <property type="protein sequence ID" value="GAA1502635.1"/>
    <property type="molecule type" value="Genomic_DNA"/>
</dbReference>
<evidence type="ECO:0000259" key="6">
    <source>
        <dbReference type="Pfam" id="PF00496"/>
    </source>
</evidence>